<proteinExistence type="predicted"/>
<keyword evidence="2" id="KW-1185">Reference proteome</keyword>
<comment type="caution">
    <text evidence="1">The sequence shown here is derived from an EMBL/GenBank/DDBJ whole genome shotgun (WGS) entry which is preliminary data.</text>
</comment>
<accession>A0A7J9NI70</accession>
<reference evidence="1 2" key="1">
    <citation type="journal article" date="2019" name="Genome Biol. Evol.">
        <title>Insights into the evolution of the New World diploid cottons (Gossypium, subgenus Houzingenia) based on genome sequencing.</title>
        <authorList>
            <person name="Grover C.E."/>
            <person name="Arick M.A. 2nd"/>
            <person name="Thrash A."/>
            <person name="Conover J.L."/>
            <person name="Sanders W.S."/>
            <person name="Peterson D.G."/>
            <person name="Frelichowski J.E."/>
            <person name="Scheffler J.A."/>
            <person name="Scheffler B.E."/>
            <person name="Wendel J.F."/>
        </authorList>
    </citation>
    <scope>NUCLEOTIDE SEQUENCE [LARGE SCALE GENOMIC DNA]</scope>
    <source>
        <strain evidence="1">1</strain>
        <tissue evidence="1">Leaf</tissue>
    </source>
</reference>
<protein>
    <submittedName>
        <fullName evidence="1">Uncharacterized protein</fullName>
    </submittedName>
</protein>
<dbReference type="Proteomes" id="UP000593576">
    <property type="component" value="Unassembled WGS sequence"/>
</dbReference>
<dbReference type="EMBL" id="JABFAF010279876">
    <property type="protein sequence ID" value="MBA0881779.1"/>
    <property type="molecule type" value="Genomic_DNA"/>
</dbReference>
<name>A0A7J9NI70_GOSSC</name>
<dbReference type="AlphaFoldDB" id="A0A7J9NI70"/>
<evidence type="ECO:0000313" key="1">
    <source>
        <dbReference type="EMBL" id="MBA0881779.1"/>
    </source>
</evidence>
<organism evidence="1 2">
    <name type="scientific">Gossypium schwendimanii</name>
    <name type="common">Cotton</name>
    <dbReference type="NCBI Taxonomy" id="34291"/>
    <lineage>
        <taxon>Eukaryota</taxon>
        <taxon>Viridiplantae</taxon>
        <taxon>Streptophyta</taxon>
        <taxon>Embryophyta</taxon>
        <taxon>Tracheophyta</taxon>
        <taxon>Spermatophyta</taxon>
        <taxon>Magnoliopsida</taxon>
        <taxon>eudicotyledons</taxon>
        <taxon>Gunneridae</taxon>
        <taxon>Pentapetalae</taxon>
        <taxon>rosids</taxon>
        <taxon>malvids</taxon>
        <taxon>Malvales</taxon>
        <taxon>Malvaceae</taxon>
        <taxon>Malvoideae</taxon>
        <taxon>Gossypium</taxon>
    </lineage>
</organism>
<sequence>MSSVLQKKGILEKSSLRHQRFGLEQMLLIAFMLLAAD</sequence>
<evidence type="ECO:0000313" key="2">
    <source>
        <dbReference type="Proteomes" id="UP000593576"/>
    </source>
</evidence>
<gene>
    <name evidence="1" type="ORF">Goshw_009371</name>
</gene>